<dbReference type="SUPFAM" id="SSF51197">
    <property type="entry name" value="Clavaminate synthase-like"/>
    <property type="match status" value="1"/>
</dbReference>
<keyword evidence="1" id="KW-0560">Oxidoreductase</keyword>
<dbReference type="InterPro" id="IPR003819">
    <property type="entry name" value="TauD/TfdA-like"/>
</dbReference>
<evidence type="ECO:0000259" key="2">
    <source>
        <dbReference type="Pfam" id="PF02668"/>
    </source>
</evidence>
<gene>
    <name evidence="3" type="ORF">CKAN_01143600</name>
</gene>
<comment type="caution">
    <text evidence="3">The sequence shown here is derived from an EMBL/GenBank/DDBJ whole genome shotgun (WGS) entry which is preliminary data.</text>
</comment>
<protein>
    <submittedName>
        <fullName evidence="3">Clavaminate synthase-like protein</fullName>
    </submittedName>
</protein>
<dbReference type="Proteomes" id="UP000283530">
    <property type="component" value="Unassembled WGS sequence"/>
</dbReference>
<name>A0A443NW09_9MAGN</name>
<dbReference type="AlphaFoldDB" id="A0A443NW09"/>
<feature type="domain" description="TauD/TfdA-like" evidence="2">
    <location>
        <begin position="43"/>
        <end position="175"/>
    </location>
</feature>
<dbReference type="Gene3D" id="3.60.130.10">
    <property type="entry name" value="Clavaminate synthase-like"/>
    <property type="match status" value="1"/>
</dbReference>
<dbReference type="OrthoDB" id="408743at2759"/>
<keyword evidence="4" id="KW-1185">Reference proteome</keyword>
<organism evidence="3 4">
    <name type="scientific">Cinnamomum micranthum f. kanehirae</name>
    <dbReference type="NCBI Taxonomy" id="337451"/>
    <lineage>
        <taxon>Eukaryota</taxon>
        <taxon>Viridiplantae</taxon>
        <taxon>Streptophyta</taxon>
        <taxon>Embryophyta</taxon>
        <taxon>Tracheophyta</taxon>
        <taxon>Spermatophyta</taxon>
        <taxon>Magnoliopsida</taxon>
        <taxon>Magnoliidae</taxon>
        <taxon>Laurales</taxon>
        <taxon>Lauraceae</taxon>
        <taxon>Cinnamomum</taxon>
    </lineage>
</organism>
<dbReference type="Pfam" id="PF02668">
    <property type="entry name" value="TauD"/>
    <property type="match status" value="1"/>
</dbReference>
<accession>A0A443NW09</accession>
<proteinExistence type="predicted"/>
<evidence type="ECO:0000313" key="4">
    <source>
        <dbReference type="Proteomes" id="UP000283530"/>
    </source>
</evidence>
<dbReference type="InterPro" id="IPR042098">
    <property type="entry name" value="TauD-like_sf"/>
</dbReference>
<dbReference type="GO" id="GO:0016491">
    <property type="term" value="F:oxidoreductase activity"/>
    <property type="evidence" value="ECO:0007669"/>
    <property type="project" value="UniProtKB-KW"/>
</dbReference>
<dbReference type="PANTHER" id="PTHR10696">
    <property type="entry name" value="GAMMA-BUTYROBETAINE HYDROXYLASE-RELATED"/>
    <property type="match status" value="1"/>
</dbReference>
<dbReference type="InterPro" id="IPR050411">
    <property type="entry name" value="AlphaKG_dependent_hydroxylases"/>
</dbReference>
<dbReference type="EMBL" id="QPKB01000004">
    <property type="protein sequence ID" value="RWR82705.1"/>
    <property type="molecule type" value="Genomic_DNA"/>
</dbReference>
<evidence type="ECO:0000256" key="1">
    <source>
        <dbReference type="ARBA" id="ARBA00023002"/>
    </source>
</evidence>
<evidence type="ECO:0000313" key="3">
    <source>
        <dbReference type="EMBL" id="RWR82705.1"/>
    </source>
</evidence>
<dbReference type="PANTHER" id="PTHR10696:SF21">
    <property type="entry name" value="TAUD_TFDA-LIKE DOMAIN-CONTAINING PROTEIN"/>
    <property type="match status" value="1"/>
</dbReference>
<reference evidence="3 4" key="1">
    <citation type="journal article" date="2019" name="Nat. Plants">
        <title>Stout camphor tree genome fills gaps in understanding of flowering plant genome evolution.</title>
        <authorList>
            <person name="Chaw S.M."/>
            <person name="Liu Y.C."/>
            <person name="Wu Y.W."/>
            <person name="Wang H.Y."/>
            <person name="Lin C.I."/>
            <person name="Wu C.S."/>
            <person name="Ke H.M."/>
            <person name="Chang L.Y."/>
            <person name="Hsu C.Y."/>
            <person name="Yang H.T."/>
            <person name="Sudianto E."/>
            <person name="Hsu M.H."/>
            <person name="Wu K.P."/>
            <person name="Wang L.N."/>
            <person name="Leebens-Mack J.H."/>
            <person name="Tsai I.J."/>
        </authorList>
    </citation>
    <scope>NUCLEOTIDE SEQUENCE [LARGE SCALE GENOMIC DNA]</scope>
    <source>
        <strain evidence="4">cv. Chaw 1501</strain>
        <tissue evidence="3">Young leaves</tissue>
    </source>
</reference>
<sequence length="221" mass="25156">MAEKMFVEKQLPQQKWEGGHLLPAVLCPNQQLDACRFREELKHHKARLEDVVLKRSGAILLRGFPVETALDFNAVVEAFGYDEMAYLGGTATRTNILGGVYTANECPPAKKIPFHHEMAHVNVFPSKLFLFCEEEPKRGGETPIVLSHAVYERIKERFPEFVERLEEQGVIYTRVMGAGFDLSSPGGRGWQLTFSTQDKTTAEQRFAVFNFLMQIISWLHL</sequence>
<dbReference type="STRING" id="337451.A0A443NW09"/>